<keyword evidence="6" id="KW-1185">Reference proteome</keyword>
<evidence type="ECO:0000313" key="6">
    <source>
        <dbReference type="Proteomes" id="UP000179807"/>
    </source>
</evidence>
<dbReference type="Gene3D" id="1.25.40.20">
    <property type="entry name" value="Ankyrin repeat-containing domain"/>
    <property type="match status" value="3"/>
</dbReference>
<feature type="compositionally biased region" description="Basic residues" evidence="4">
    <location>
        <begin position="840"/>
        <end position="852"/>
    </location>
</feature>
<dbReference type="Proteomes" id="UP000179807">
    <property type="component" value="Unassembled WGS sequence"/>
</dbReference>
<feature type="repeat" description="ANK" evidence="3">
    <location>
        <begin position="128"/>
        <end position="160"/>
    </location>
</feature>
<dbReference type="GeneID" id="94848326"/>
<dbReference type="InterPro" id="IPR036770">
    <property type="entry name" value="Ankyrin_rpt-contain_sf"/>
</dbReference>
<proteinExistence type="predicted"/>
<feature type="compositionally biased region" description="Polar residues" evidence="4">
    <location>
        <begin position="949"/>
        <end position="987"/>
    </location>
</feature>
<name>A0A1J4L2F0_9EUKA</name>
<feature type="repeat" description="ANK" evidence="3">
    <location>
        <begin position="291"/>
        <end position="323"/>
    </location>
</feature>
<feature type="region of interest" description="Disordered" evidence="4">
    <location>
        <begin position="815"/>
        <end position="854"/>
    </location>
</feature>
<dbReference type="RefSeq" id="XP_068370400.1">
    <property type="nucleotide sequence ID" value="XM_068513622.1"/>
</dbReference>
<organism evidence="5 6">
    <name type="scientific">Tritrichomonas foetus</name>
    <dbReference type="NCBI Taxonomy" id="1144522"/>
    <lineage>
        <taxon>Eukaryota</taxon>
        <taxon>Metamonada</taxon>
        <taxon>Parabasalia</taxon>
        <taxon>Tritrichomonadida</taxon>
        <taxon>Tritrichomonadidae</taxon>
        <taxon>Tritrichomonas</taxon>
    </lineage>
</organism>
<dbReference type="OrthoDB" id="20872at2759"/>
<dbReference type="SMART" id="SM00248">
    <property type="entry name" value="ANK"/>
    <property type="match status" value="12"/>
</dbReference>
<feature type="region of interest" description="Disordered" evidence="4">
    <location>
        <begin position="876"/>
        <end position="987"/>
    </location>
</feature>
<dbReference type="PANTHER" id="PTHR24126">
    <property type="entry name" value="ANKYRIN REPEAT, PH AND SEC7 DOMAIN CONTAINING PROTEIN SECG-RELATED"/>
    <property type="match status" value="1"/>
</dbReference>
<evidence type="ECO:0000313" key="5">
    <source>
        <dbReference type="EMBL" id="OHT17264.1"/>
    </source>
</evidence>
<keyword evidence="2 3" id="KW-0040">ANK repeat</keyword>
<feature type="compositionally biased region" description="Low complexity" evidence="4">
    <location>
        <begin position="1038"/>
        <end position="1048"/>
    </location>
</feature>
<evidence type="ECO:0000256" key="1">
    <source>
        <dbReference type="ARBA" id="ARBA00022737"/>
    </source>
</evidence>
<feature type="compositionally biased region" description="Basic and acidic residues" evidence="4">
    <location>
        <begin position="829"/>
        <end position="839"/>
    </location>
</feature>
<feature type="compositionally biased region" description="Low complexity" evidence="4">
    <location>
        <begin position="928"/>
        <end position="948"/>
    </location>
</feature>
<dbReference type="VEuPathDB" id="TrichDB:TRFO_41174"/>
<dbReference type="InterPro" id="IPR002110">
    <property type="entry name" value="Ankyrin_rpt"/>
</dbReference>
<keyword evidence="1" id="KW-0677">Repeat</keyword>
<feature type="region of interest" description="Disordered" evidence="4">
    <location>
        <begin position="1029"/>
        <end position="1053"/>
    </location>
</feature>
<dbReference type="AlphaFoldDB" id="A0A1J4L2F0"/>
<feature type="region of interest" description="Disordered" evidence="4">
    <location>
        <begin position="1074"/>
        <end position="1131"/>
    </location>
</feature>
<feature type="compositionally biased region" description="Low complexity" evidence="4">
    <location>
        <begin position="1082"/>
        <end position="1124"/>
    </location>
</feature>
<accession>A0A1J4L2F0</accession>
<feature type="compositionally biased region" description="Low complexity" evidence="4">
    <location>
        <begin position="885"/>
        <end position="894"/>
    </location>
</feature>
<dbReference type="PANTHER" id="PTHR24126:SF14">
    <property type="entry name" value="ANK_REP_REGION DOMAIN-CONTAINING PROTEIN"/>
    <property type="match status" value="1"/>
</dbReference>
<dbReference type="PROSITE" id="PS50088">
    <property type="entry name" value="ANK_REPEAT"/>
    <property type="match status" value="4"/>
</dbReference>
<feature type="repeat" description="ANK" evidence="3">
    <location>
        <begin position="161"/>
        <end position="193"/>
    </location>
</feature>
<evidence type="ECO:0000256" key="4">
    <source>
        <dbReference type="SAM" id="MobiDB-lite"/>
    </source>
</evidence>
<gene>
    <name evidence="5" type="ORF">TRFO_41174</name>
</gene>
<dbReference type="EMBL" id="MLAK01000022">
    <property type="protein sequence ID" value="OHT17264.1"/>
    <property type="molecule type" value="Genomic_DNA"/>
</dbReference>
<dbReference type="PROSITE" id="PS50297">
    <property type="entry name" value="ANK_REP_REGION"/>
    <property type="match status" value="4"/>
</dbReference>
<sequence length="1183" mass="132211">MFFFGHRFAKSLRTLSSDISSVALDAILADDSDSFGNIISDLDNVNYTIFLKGAKLPPILDDGPSLLSLCAFFNSIKCFQLLKIFGADDEATDRKRRNPAHFACAGGSFEIIRDLDKPLSYYETKDYGGLKSVHYAAMFGRIEILKYLWSKGAKLDEIDSSHSQPIHLASLYGHSEVVKFLVQNGISIDTQSFSMKPLHYASICGSISTIQYLISLKIDVNEPSMDGKTPIFYAARFGSLEAVKLLVKHGAIFRYKRRKLSPIIEAAKGGHTDVVNYFLENKCDPNLYTASGETPLLAAIEGKHTETVKLLLSKGALIQSPNQKLPTVHYACVHSNAEIVELLLSRPDFDRNSKEIKSEDLIRSAVENNSLEILKVLSNYGFRAWKSVGKKNSVIEQAIRNKNFEMAKFLIEKGVPCNPTNNGTLLRAIVLSGYVSMLKLMIEKGLNMSKTLIDRHEIHKHALNSTMEMVEFIYGQFPINKNQILKQQSLLNFAFCVYLRYDSDFDICVKEEKTPIAKKMIFYLLSLDFKIPSLMEHYLTFAPFFSTKERFALIQEVDKKQRFDFSLLSPKVTGKFVGVISTKLSKSIDILDFFISHGLNFQVVQFQLMKKAIQTGKIPNIKVLEDKGVGFNYPNSNLIGVAIKKRDPQLIKYVYDKIDYGFVPKYHKTPLETMCRYKDFEKIKDLIENHHVNINATGFPNIASPLYFAKRYASDKPEIIQYLESKKATIPQNGLKILQKTSVNQNFSGYVFGNPLSYLESNFSFDHKSSFQLQRHQEPYVNDETDFYERQNAYNVTRDFGFTFTDSSDYDDEDPFADQYYSRRRKQKTQLEKVMEKAKPKPKKKPKKKRPRGMWILRRGFHNPDIDSFLSDITNSIHTDKPNKTTTTTTANTTSSIPPSYGSHTVVKSRTVPTNYSSGSSVTSVTKNLASSSLPNNSSNNQSIQSSNCRTNSATTTTKSRIGNLTPNSMTTATPSSGFSSKTQSTPMPTQTFAQYMAQYQTKPIQSNHVKAQTAIKKPAYPQTNITTNHVPIRQSSTTKPNTTPTNTMGSAANLQTSNKSLAYAQYISQLEAQKTKNPSHTVPKSTVSSSAPASVPPKTTATPTSAKTSINASQAQNNTNNSTKPGNATVNPQLNVSAAIAQLLPLAGQAPPGVSQNNFLLMKLGEAISKIRNTNNSTPKKK</sequence>
<evidence type="ECO:0000256" key="2">
    <source>
        <dbReference type="ARBA" id="ARBA00023043"/>
    </source>
</evidence>
<protein>
    <submittedName>
        <fullName evidence="5">Uncharacterized protein</fullName>
    </submittedName>
</protein>
<comment type="caution">
    <text evidence="5">The sequence shown here is derived from an EMBL/GenBank/DDBJ whole genome shotgun (WGS) entry which is preliminary data.</text>
</comment>
<feature type="repeat" description="ANK" evidence="3">
    <location>
        <begin position="226"/>
        <end position="258"/>
    </location>
</feature>
<reference evidence="5" key="1">
    <citation type="submission" date="2016-10" db="EMBL/GenBank/DDBJ databases">
        <authorList>
            <person name="Benchimol M."/>
            <person name="Almeida L.G."/>
            <person name="Vasconcelos A.T."/>
            <person name="Perreira-Neves A."/>
            <person name="Rosa I.A."/>
            <person name="Tasca T."/>
            <person name="Bogo M.R."/>
            <person name="de Souza W."/>
        </authorList>
    </citation>
    <scope>NUCLEOTIDE SEQUENCE [LARGE SCALE GENOMIC DNA]</scope>
    <source>
        <strain evidence="5">K</strain>
    </source>
</reference>
<dbReference type="Pfam" id="PF12796">
    <property type="entry name" value="Ank_2"/>
    <property type="match status" value="3"/>
</dbReference>
<feature type="compositionally biased region" description="Polar residues" evidence="4">
    <location>
        <begin position="895"/>
        <end position="927"/>
    </location>
</feature>
<dbReference type="SUPFAM" id="SSF48403">
    <property type="entry name" value="Ankyrin repeat"/>
    <property type="match status" value="3"/>
</dbReference>
<evidence type="ECO:0000256" key="3">
    <source>
        <dbReference type="PROSITE-ProRule" id="PRU00023"/>
    </source>
</evidence>